<evidence type="ECO:0000256" key="6">
    <source>
        <dbReference type="ARBA" id="ARBA00023053"/>
    </source>
</evidence>
<evidence type="ECO:0000256" key="12">
    <source>
        <dbReference type="HAMAP-Rule" id="MF_00454"/>
    </source>
</evidence>
<name>A0ABQ0GWQ0_9HYPH</name>
<keyword evidence="8 12" id="KW-0472">Membrane</keyword>
<evidence type="ECO:0000256" key="3">
    <source>
        <dbReference type="ARBA" id="ARBA00022519"/>
    </source>
</evidence>
<evidence type="ECO:0000256" key="1">
    <source>
        <dbReference type="ARBA" id="ARBA00004651"/>
    </source>
</evidence>
<evidence type="ECO:0000313" key="14">
    <source>
        <dbReference type="Proteomes" id="UP001628091"/>
    </source>
</evidence>
<dbReference type="Proteomes" id="UP001628091">
    <property type="component" value="Unassembled WGS sequence"/>
</dbReference>
<dbReference type="Pfam" id="PF02537">
    <property type="entry name" value="CRCB"/>
    <property type="match status" value="1"/>
</dbReference>
<sequence length="138" mass="14230">MKEASHKAEALRLYLAVGCGAAIGALLRFLSGLLIVSGLGANALWVTAFVNVVGSFAIMLFATMTGPDGRWMVGPAARQFVTGGICGGFTTFSAMSLDAFMLMAHGGMLKGLLYFAAVIVSSLAAAWAGYACAVRINS</sequence>
<feature type="binding site" evidence="12">
    <location>
        <position position="87"/>
    </location>
    <ligand>
        <name>Na(+)</name>
        <dbReference type="ChEBI" id="CHEBI:29101"/>
        <note>structural</note>
    </ligand>
</feature>
<comment type="catalytic activity">
    <reaction evidence="11">
        <text>fluoride(in) = fluoride(out)</text>
        <dbReference type="Rhea" id="RHEA:76159"/>
        <dbReference type="ChEBI" id="CHEBI:17051"/>
    </reaction>
    <physiologicalReaction direction="left-to-right" evidence="11">
        <dbReference type="Rhea" id="RHEA:76160"/>
    </physiologicalReaction>
</comment>
<evidence type="ECO:0000256" key="7">
    <source>
        <dbReference type="ARBA" id="ARBA00023065"/>
    </source>
</evidence>
<evidence type="ECO:0000313" key="13">
    <source>
        <dbReference type="EMBL" id="GAB1581086.1"/>
    </source>
</evidence>
<proteinExistence type="inferred from homology"/>
<keyword evidence="12" id="KW-0479">Metal-binding</keyword>
<feature type="binding site" evidence="12">
    <location>
        <position position="90"/>
    </location>
    <ligand>
        <name>Na(+)</name>
        <dbReference type="ChEBI" id="CHEBI:29101"/>
        <note>structural</note>
    </ligand>
</feature>
<evidence type="ECO:0000256" key="4">
    <source>
        <dbReference type="ARBA" id="ARBA00022692"/>
    </source>
</evidence>
<keyword evidence="14" id="KW-1185">Reference proteome</keyword>
<dbReference type="NCBIfam" id="NF010821">
    <property type="entry name" value="PRK14225.1"/>
    <property type="match status" value="1"/>
</dbReference>
<reference evidence="13 14" key="1">
    <citation type="submission" date="2024-10" db="EMBL/GenBank/DDBJ databases">
        <title>Isolation, draft genome sequencing and identification of Phyllobacterium sp. NSA23, isolated from leaf soil.</title>
        <authorList>
            <person name="Akita H."/>
        </authorList>
    </citation>
    <scope>NUCLEOTIDE SEQUENCE [LARGE SCALE GENOMIC DNA]</scope>
    <source>
        <strain evidence="13 14">NSA23</strain>
    </source>
</reference>
<evidence type="ECO:0000256" key="10">
    <source>
        <dbReference type="ARBA" id="ARBA00035120"/>
    </source>
</evidence>
<keyword evidence="6 12" id="KW-0915">Sodium</keyword>
<keyword evidence="2 12" id="KW-1003">Cell membrane</keyword>
<comment type="activity regulation">
    <text evidence="12">Na(+) is not transported, but it plays an essential structural role and its presence is essential for fluoride channel function.</text>
</comment>
<keyword evidence="5 12" id="KW-1133">Transmembrane helix</keyword>
<protein>
    <recommendedName>
        <fullName evidence="12">Fluoride-specific ion channel FluC</fullName>
    </recommendedName>
</protein>
<keyword evidence="12" id="KW-0813">Transport</keyword>
<feature type="transmembrane region" description="Helical" evidence="12">
    <location>
        <begin position="43"/>
        <end position="64"/>
    </location>
</feature>
<dbReference type="EMBL" id="BAAFZP010000001">
    <property type="protein sequence ID" value="GAB1581086.1"/>
    <property type="molecule type" value="Genomic_DNA"/>
</dbReference>
<feature type="transmembrane region" description="Helical" evidence="12">
    <location>
        <begin position="112"/>
        <end position="133"/>
    </location>
</feature>
<evidence type="ECO:0000256" key="8">
    <source>
        <dbReference type="ARBA" id="ARBA00023136"/>
    </source>
</evidence>
<gene>
    <name evidence="12" type="primary">fluC</name>
    <name evidence="12" type="synonym">crcB</name>
    <name evidence="13" type="ORF">PPNSA23_10290</name>
</gene>
<organism evidence="13 14">
    <name type="scientific">Phyllobacterium phragmitis</name>
    <dbReference type="NCBI Taxonomy" id="2670329"/>
    <lineage>
        <taxon>Bacteria</taxon>
        <taxon>Pseudomonadati</taxon>
        <taxon>Pseudomonadota</taxon>
        <taxon>Alphaproteobacteria</taxon>
        <taxon>Hyphomicrobiales</taxon>
        <taxon>Phyllobacteriaceae</taxon>
        <taxon>Phyllobacterium</taxon>
    </lineage>
</organism>
<evidence type="ECO:0000256" key="2">
    <source>
        <dbReference type="ARBA" id="ARBA00022475"/>
    </source>
</evidence>
<comment type="caution">
    <text evidence="13">The sequence shown here is derived from an EMBL/GenBank/DDBJ whole genome shotgun (WGS) entry which is preliminary data.</text>
</comment>
<comment type="similarity">
    <text evidence="10 12">Belongs to the fluoride channel Fluc/FEX (TC 1.A.43) family.</text>
</comment>
<keyword evidence="4 12" id="KW-0812">Transmembrane</keyword>
<feature type="transmembrane region" description="Helical" evidence="12">
    <location>
        <begin position="85"/>
        <end position="106"/>
    </location>
</feature>
<keyword evidence="7 12" id="KW-0406">Ion transport</keyword>
<dbReference type="RefSeq" id="WP_407863977.1">
    <property type="nucleotide sequence ID" value="NZ_BAAFZP010000001.1"/>
</dbReference>
<evidence type="ECO:0000256" key="9">
    <source>
        <dbReference type="ARBA" id="ARBA00023303"/>
    </source>
</evidence>
<keyword evidence="3" id="KW-0997">Cell inner membrane</keyword>
<comment type="function">
    <text evidence="12">Fluoride-specific ion channel. Important for reducing fluoride concentration in the cell, thus reducing its toxicity.</text>
</comment>
<dbReference type="InterPro" id="IPR003691">
    <property type="entry name" value="FluC"/>
</dbReference>
<keyword evidence="9 12" id="KW-0407">Ion channel</keyword>
<comment type="subcellular location">
    <subcellularLocation>
        <location evidence="1 12">Cell membrane</location>
        <topology evidence="1 12">Multi-pass membrane protein</topology>
    </subcellularLocation>
</comment>
<accession>A0ABQ0GWQ0</accession>
<dbReference type="HAMAP" id="MF_00454">
    <property type="entry name" value="FluC"/>
    <property type="match status" value="1"/>
</dbReference>
<feature type="transmembrane region" description="Helical" evidence="12">
    <location>
        <begin position="12"/>
        <end position="37"/>
    </location>
</feature>
<evidence type="ECO:0000256" key="11">
    <source>
        <dbReference type="ARBA" id="ARBA00035585"/>
    </source>
</evidence>
<evidence type="ECO:0000256" key="5">
    <source>
        <dbReference type="ARBA" id="ARBA00022989"/>
    </source>
</evidence>